<reference evidence="9 10" key="1">
    <citation type="journal article" date="2019" name="Int. J. Syst. Evol. Microbiol.">
        <title>The Global Catalogue of Microorganisms (GCM) 10K type strain sequencing project: providing services to taxonomists for standard genome sequencing and annotation.</title>
        <authorList>
            <consortium name="The Broad Institute Genomics Platform"/>
            <consortium name="The Broad Institute Genome Sequencing Center for Infectious Disease"/>
            <person name="Wu L."/>
            <person name="Ma J."/>
        </authorList>
    </citation>
    <scope>NUCLEOTIDE SEQUENCE [LARGE SCALE GENOMIC DNA]</scope>
    <source>
        <strain evidence="9 10">JCM 16001</strain>
    </source>
</reference>
<comment type="caution">
    <text evidence="9">The sequence shown here is derived from an EMBL/GenBank/DDBJ whole genome shotgun (WGS) entry which is preliminary data.</text>
</comment>
<gene>
    <name evidence="9" type="ORF">GCM10009830_03810</name>
</gene>
<evidence type="ECO:0000256" key="3">
    <source>
        <dbReference type="ARBA" id="ARBA00022722"/>
    </source>
</evidence>
<dbReference type="PANTHER" id="PTHR33653">
    <property type="entry name" value="RIBONUCLEASE VAPC2"/>
    <property type="match status" value="1"/>
</dbReference>
<keyword evidence="10" id="KW-1185">Reference proteome</keyword>
<keyword evidence="3" id="KW-0540">Nuclease</keyword>
<keyword evidence="4" id="KW-0479">Metal-binding</keyword>
<dbReference type="RefSeq" id="WP_344481061.1">
    <property type="nucleotide sequence ID" value="NZ_BAAAQF010000002.1"/>
</dbReference>
<comment type="cofactor">
    <cofactor evidence="1">
        <name>Mg(2+)</name>
        <dbReference type="ChEBI" id="CHEBI:18420"/>
    </cofactor>
</comment>
<evidence type="ECO:0000259" key="8">
    <source>
        <dbReference type="Pfam" id="PF01850"/>
    </source>
</evidence>
<comment type="similarity">
    <text evidence="7">Belongs to the PINc/VapC protein family.</text>
</comment>
<evidence type="ECO:0000256" key="6">
    <source>
        <dbReference type="ARBA" id="ARBA00022842"/>
    </source>
</evidence>
<feature type="domain" description="PIN" evidence="8">
    <location>
        <begin position="9"/>
        <end position="123"/>
    </location>
</feature>
<dbReference type="PANTHER" id="PTHR33653:SF1">
    <property type="entry name" value="RIBONUCLEASE VAPC2"/>
    <property type="match status" value="1"/>
</dbReference>
<dbReference type="EMBL" id="BAAAQF010000002">
    <property type="protein sequence ID" value="GAA1661841.1"/>
    <property type="molecule type" value="Genomic_DNA"/>
</dbReference>
<dbReference type="InterPro" id="IPR002716">
    <property type="entry name" value="PIN_dom"/>
</dbReference>
<name>A0ABN2FZ53_9ACTN</name>
<evidence type="ECO:0000256" key="4">
    <source>
        <dbReference type="ARBA" id="ARBA00022723"/>
    </source>
</evidence>
<proteinExistence type="inferred from homology"/>
<evidence type="ECO:0000313" key="9">
    <source>
        <dbReference type="EMBL" id="GAA1661841.1"/>
    </source>
</evidence>
<keyword evidence="5" id="KW-0378">Hydrolase</keyword>
<evidence type="ECO:0000256" key="1">
    <source>
        <dbReference type="ARBA" id="ARBA00001946"/>
    </source>
</evidence>
<dbReference type="InterPro" id="IPR029060">
    <property type="entry name" value="PIN-like_dom_sf"/>
</dbReference>
<keyword evidence="2" id="KW-1277">Toxin-antitoxin system</keyword>
<evidence type="ECO:0000256" key="2">
    <source>
        <dbReference type="ARBA" id="ARBA00022649"/>
    </source>
</evidence>
<dbReference type="Gene3D" id="3.40.50.1010">
    <property type="entry name" value="5'-nuclease"/>
    <property type="match status" value="1"/>
</dbReference>
<dbReference type="InterPro" id="IPR050556">
    <property type="entry name" value="Type_II_TA_system_RNase"/>
</dbReference>
<evidence type="ECO:0000256" key="7">
    <source>
        <dbReference type="ARBA" id="ARBA00038093"/>
    </source>
</evidence>
<keyword evidence="6" id="KW-0460">Magnesium</keyword>
<dbReference type="Proteomes" id="UP001499851">
    <property type="component" value="Unassembled WGS sequence"/>
</dbReference>
<protein>
    <recommendedName>
        <fullName evidence="8">PIN domain-containing protein</fullName>
    </recommendedName>
</protein>
<organism evidence="9 10">
    <name type="scientific">Glycomyces endophyticus</name>
    <dbReference type="NCBI Taxonomy" id="480996"/>
    <lineage>
        <taxon>Bacteria</taxon>
        <taxon>Bacillati</taxon>
        <taxon>Actinomycetota</taxon>
        <taxon>Actinomycetes</taxon>
        <taxon>Glycomycetales</taxon>
        <taxon>Glycomycetaceae</taxon>
        <taxon>Glycomyces</taxon>
    </lineage>
</organism>
<evidence type="ECO:0000313" key="10">
    <source>
        <dbReference type="Proteomes" id="UP001499851"/>
    </source>
</evidence>
<sequence>MAGTEPRGVLDTCAFIDFEFLDPKALPANVDVTAVTLAELHQGIAYAQDARERATRYERLNAAVNRFDPLPFTDEAAHRYGTLVALTIAHGRSPKPRKMDLMIGAIASIHELPLYTRNADDFKGLDSVLRVVEL</sequence>
<dbReference type="SUPFAM" id="SSF88723">
    <property type="entry name" value="PIN domain-like"/>
    <property type="match status" value="1"/>
</dbReference>
<dbReference type="Pfam" id="PF01850">
    <property type="entry name" value="PIN"/>
    <property type="match status" value="1"/>
</dbReference>
<accession>A0ABN2FZ53</accession>
<dbReference type="CDD" id="cd18732">
    <property type="entry name" value="PIN_MtVapC4-C5_like"/>
    <property type="match status" value="1"/>
</dbReference>
<evidence type="ECO:0000256" key="5">
    <source>
        <dbReference type="ARBA" id="ARBA00022801"/>
    </source>
</evidence>